<dbReference type="AlphaFoldDB" id="A0A267MMB6"/>
<evidence type="ECO:0000313" key="4">
    <source>
        <dbReference type="Proteomes" id="UP000216024"/>
    </source>
</evidence>
<dbReference type="Pfam" id="PF03435">
    <property type="entry name" value="Sacchrp_dh_NADP"/>
    <property type="match status" value="1"/>
</dbReference>
<reference evidence="3 4" key="1">
    <citation type="submission" date="2017-06" db="EMBL/GenBank/DDBJ databases">
        <title>Draft genome sequence of anaerobic fermentative bacterium Anaeromicrobium sediminis DY2726D isolated from West Pacific Ocean sediments.</title>
        <authorList>
            <person name="Zeng X."/>
        </authorList>
    </citation>
    <scope>NUCLEOTIDE SEQUENCE [LARGE SCALE GENOMIC DNA]</scope>
    <source>
        <strain evidence="3 4">DY2726D</strain>
    </source>
</reference>
<dbReference type="Gene3D" id="3.30.360.10">
    <property type="entry name" value="Dihydrodipicolinate Reductase, domain 2"/>
    <property type="match status" value="1"/>
</dbReference>
<accession>A0A267MMB6</accession>
<dbReference type="PANTHER" id="PTHR43796">
    <property type="entry name" value="CARBOXYNORSPERMIDINE SYNTHASE"/>
    <property type="match status" value="1"/>
</dbReference>
<dbReference type="Gene3D" id="3.40.50.720">
    <property type="entry name" value="NAD(P)-binding Rossmann-like Domain"/>
    <property type="match status" value="1"/>
</dbReference>
<feature type="domain" description="Saccharopine dehydrogenase NADP binding" evidence="1">
    <location>
        <begin position="9"/>
        <end position="155"/>
    </location>
</feature>
<protein>
    <recommendedName>
        <fullName evidence="5">Saccharopine dehydrogenase</fullName>
    </recommendedName>
</protein>
<name>A0A267MMB6_9FIRM</name>
<dbReference type="InterPro" id="IPR032095">
    <property type="entry name" value="Sacchrp_dh-like_C"/>
</dbReference>
<gene>
    <name evidence="3" type="ORF">CCE28_03135</name>
</gene>
<dbReference type="Proteomes" id="UP000216024">
    <property type="component" value="Unassembled WGS sequence"/>
</dbReference>
<dbReference type="OrthoDB" id="9769367at2"/>
<dbReference type="PANTHER" id="PTHR43796:SF2">
    <property type="entry name" value="CARBOXYNORSPERMIDINE SYNTHASE"/>
    <property type="match status" value="1"/>
</dbReference>
<organism evidence="3 4">
    <name type="scientific">Anaeromicrobium sediminis</name>
    <dbReference type="NCBI Taxonomy" id="1478221"/>
    <lineage>
        <taxon>Bacteria</taxon>
        <taxon>Bacillati</taxon>
        <taxon>Bacillota</taxon>
        <taxon>Clostridia</taxon>
        <taxon>Peptostreptococcales</taxon>
        <taxon>Thermotaleaceae</taxon>
        <taxon>Anaeromicrobium</taxon>
    </lineage>
</organism>
<comment type="caution">
    <text evidence="3">The sequence shown here is derived from an EMBL/GenBank/DDBJ whole genome shotgun (WGS) entry which is preliminary data.</text>
</comment>
<proteinExistence type="predicted"/>
<sequence>MRTGNVRLLLVGCGCVGEVVGKFLEERSRDSNWLESIVFADYDYEKAKEMTEFYKGSKVKAYGEGLDASNKDQLRGIIKKYDCDCLFDASPPFLAETLFDVAHEMNVDFLNMGTWSLPKFDIKESMEAKKVYDPFMTDHNFNAHDKWMKNGKTAIICVGIDPGVVNVFAKFAAQHLFDELHELHVKDGCNISKKNNEDDLAFGFNVWTILDECLNPSVVWDKDTGYTAYPPFSGEELFNFPEGIGYQKIYQIEHEEVVCMPKFLKEYGLRKCTYKIALDDGLIDALKMIDKLGMRSLKEINYKNQMIKPRDVVAAVLPQPDKIDDSYEGKMCVGVHCKGIKDGLKREIFIYQPYEQEEAFERFNSQAVVAQTAIGATIAIELLGRGIWKKPGVYSPEAFDPIPYMKLMNEVNFRHSIVEMNSEYMKNKKSVEINEILQKAAQPAF</sequence>
<evidence type="ECO:0000313" key="3">
    <source>
        <dbReference type="EMBL" id="PAB60552.1"/>
    </source>
</evidence>
<dbReference type="EMBL" id="NIBG01000002">
    <property type="protein sequence ID" value="PAB60552.1"/>
    <property type="molecule type" value="Genomic_DNA"/>
</dbReference>
<keyword evidence="4" id="KW-1185">Reference proteome</keyword>
<feature type="domain" description="Saccharopine dehydrogenase-like C-terminal" evidence="2">
    <location>
        <begin position="159"/>
        <end position="411"/>
    </location>
</feature>
<evidence type="ECO:0000259" key="2">
    <source>
        <dbReference type="Pfam" id="PF16653"/>
    </source>
</evidence>
<evidence type="ECO:0000259" key="1">
    <source>
        <dbReference type="Pfam" id="PF03435"/>
    </source>
</evidence>
<dbReference type="Pfam" id="PF16653">
    <property type="entry name" value="Sacchrp_dh_C"/>
    <property type="match status" value="1"/>
</dbReference>
<dbReference type="InterPro" id="IPR005097">
    <property type="entry name" value="Sacchrp_dh_NADP-bd"/>
</dbReference>
<evidence type="ECO:0008006" key="5">
    <source>
        <dbReference type="Google" id="ProtNLM"/>
    </source>
</evidence>